<evidence type="ECO:0008006" key="4">
    <source>
        <dbReference type="Google" id="ProtNLM"/>
    </source>
</evidence>
<proteinExistence type="predicted"/>
<accession>A0ABN9QU33</accession>
<dbReference type="InterPro" id="IPR036291">
    <property type="entry name" value="NAD(P)-bd_dom_sf"/>
</dbReference>
<dbReference type="PANTHER" id="PTHR43431">
    <property type="entry name" value="OXIDOREDUCTASE, SHORT CHAIN DEHYDROGENASE/REDUCTASE FAMILY (AFU_ORTHOLOGUE AFUA_5G14000)"/>
    <property type="match status" value="1"/>
</dbReference>
<dbReference type="PRINTS" id="PR00081">
    <property type="entry name" value="GDHRDH"/>
</dbReference>
<gene>
    <name evidence="2" type="ORF">PCOR1329_LOCUS14928</name>
</gene>
<dbReference type="PANTHER" id="PTHR43431:SF7">
    <property type="entry name" value="OXIDOREDUCTASE, SHORT CHAIN DEHYDROGENASE_REDUCTASE FAMILY (AFU_ORTHOLOGUE AFUA_5G14000)"/>
    <property type="match status" value="1"/>
</dbReference>
<evidence type="ECO:0000256" key="1">
    <source>
        <dbReference type="SAM" id="Phobius"/>
    </source>
</evidence>
<evidence type="ECO:0000313" key="2">
    <source>
        <dbReference type="EMBL" id="CAK0809775.1"/>
    </source>
</evidence>
<feature type="transmembrane region" description="Helical" evidence="1">
    <location>
        <begin position="41"/>
        <end position="61"/>
    </location>
</feature>
<protein>
    <recommendedName>
        <fullName evidence="4">Oxidoreductase</fullName>
    </recommendedName>
</protein>
<dbReference type="Proteomes" id="UP001189429">
    <property type="component" value="Unassembled WGS sequence"/>
</dbReference>
<keyword evidence="1" id="KW-1133">Transmembrane helix</keyword>
<comment type="caution">
    <text evidence="2">The sequence shown here is derived from an EMBL/GenBank/DDBJ whole genome shotgun (WGS) entry which is preliminary data.</text>
</comment>
<dbReference type="Gene3D" id="3.40.50.720">
    <property type="entry name" value="NAD(P)-binding Rossmann-like Domain"/>
    <property type="match status" value="1"/>
</dbReference>
<reference evidence="2" key="1">
    <citation type="submission" date="2023-10" db="EMBL/GenBank/DDBJ databases">
        <authorList>
            <person name="Chen Y."/>
            <person name="Shah S."/>
            <person name="Dougan E. K."/>
            <person name="Thang M."/>
            <person name="Chan C."/>
        </authorList>
    </citation>
    <scope>NUCLEOTIDE SEQUENCE [LARGE SCALE GENOMIC DNA]</scope>
</reference>
<keyword evidence="3" id="KW-1185">Reference proteome</keyword>
<dbReference type="Pfam" id="PF00106">
    <property type="entry name" value="adh_short"/>
    <property type="match status" value="1"/>
</dbReference>
<dbReference type="InterPro" id="IPR002347">
    <property type="entry name" value="SDR_fam"/>
</dbReference>
<sequence length="339" mass="36339">MARRAVAQVDLSHRGTSCQLVSSESAASGEKMLHLHRFPKLFVAGVFVFGLVCGSVFVLLWQSHEFLRGVAAHSSGLDEVRPRLTGATKVELIKHKVAKEPEPTVTLEPAPKVCVVAGVGPGIGEKVAQRFARGGCHIALLARSRDKLVNISKGIPNSRPYACDVTDGAQVKRVFAAIGADLGDVDALIYNVGGGFFQPYDNITADTLDVDFKTNALGLLLTAQEVGPRMAERGRGVIGVTGATSSWRGLAYTAGFAPGKFASRGLAQSLAHDLSPKGVHVFYAVIDGGVAPKSDPTRNTTMQPEDIAETYYFLARQPRSAWTFEVNMYAWADPSWISI</sequence>
<name>A0ABN9QU33_9DINO</name>
<keyword evidence="1" id="KW-0812">Transmembrane</keyword>
<keyword evidence="1" id="KW-0472">Membrane</keyword>
<dbReference type="EMBL" id="CAUYUJ010004481">
    <property type="protein sequence ID" value="CAK0809775.1"/>
    <property type="molecule type" value="Genomic_DNA"/>
</dbReference>
<evidence type="ECO:0000313" key="3">
    <source>
        <dbReference type="Proteomes" id="UP001189429"/>
    </source>
</evidence>
<dbReference type="SUPFAM" id="SSF51735">
    <property type="entry name" value="NAD(P)-binding Rossmann-fold domains"/>
    <property type="match status" value="1"/>
</dbReference>
<organism evidence="2 3">
    <name type="scientific">Prorocentrum cordatum</name>
    <dbReference type="NCBI Taxonomy" id="2364126"/>
    <lineage>
        <taxon>Eukaryota</taxon>
        <taxon>Sar</taxon>
        <taxon>Alveolata</taxon>
        <taxon>Dinophyceae</taxon>
        <taxon>Prorocentrales</taxon>
        <taxon>Prorocentraceae</taxon>
        <taxon>Prorocentrum</taxon>
    </lineage>
</organism>